<feature type="region of interest" description="Disordered" evidence="1">
    <location>
        <begin position="213"/>
        <end position="241"/>
    </location>
</feature>
<name>A0A936NFG1_9ACTN</name>
<proteinExistence type="predicted"/>
<gene>
    <name evidence="2" type="ORF">IPN02_18240</name>
</gene>
<evidence type="ECO:0000313" key="2">
    <source>
        <dbReference type="EMBL" id="MBK9298726.1"/>
    </source>
</evidence>
<sequence length="241" mass="27113">MNDGVSFDEGYQDDDAYDTRPLASGEHRQYTASDYLDDAPADDLSVDFAEEPLDTAGYTMPRTEQLLRRVVDLIEAAPGLPMSASVRINKDEILELLDDGVARLPDELRAARWLLKERDEFLAKTRRDGEEIISDAKARVAHMVQRTEVVKAAEQHARKVTEDAEAEARRMHHEVEDYCDQKLASFEIVLERITRAVGAGRQKLSATSLAEAQLAPQEEDSLSEALFFDQDAMDAERESQQ</sequence>
<accession>A0A936NFG1</accession>
<organism evidence="2 3">
    <name type="scientific">Candidatus Neomicrothrix subdominans</name>
    <dbReference type="NCBI Taxonomy" id="2954438"/>
    <lineage>
        <taxon>Bacteria</taxon>
        <taxon>Bacillati</taxon>
        <taxon>Actinomycetota</taxon>
        <taxon>Acidimicrobiia</taxon>
        <taxon>Acidimicrobiales</taxon>
        <taxon>Microthrixaceae</taxon>
        <taxon>Candidatus Neomicrothrix</taxon>
    </lineage>
</organism>
<dbReference type="Proteomes" id="UP000727993">
    <property type="component" value="Unassembled WGS sequence"/>
</dbReference>
<feature type="region of interest" description="Disordered" evidence="1">
    <location>
        <begin position="1"/>
        <end position="31"/>
    </location>
</feature>
<reference evidence="2 3" key="1">
    <citation type="submission" date="2020-10" db="EMBL/GenBank/DDBJ databases">
        <title>Connecting structure to function with the recovery of over 1000 high-quality activated sludge metagenome-assembled genomes encoding full-length rRNA genes using long-read sequencing.</title>
        <authorList>
            <person name="Singleton C.M."/>
            <person name="Petriglieri F."/>
            <person name="Kristensen J.M."/>
            <person name="Kirkegaard R.H."/>
            <person name="Michaelsen T.Y."/>
            <person name="Andersen M.H."/>
            <person name="Karst S.M."/>
            <person name="Dueholm M.S."/>
            <person name="Nielsen P.H."/>
            <person name="Albertsen M."/>
        </authorList>
    </citation>
    <scope>NUCLEOTIDE SEQUENCE [LARGE SCALE GENOMIC DNA]</scope>
    <source>
        <strain evidence="2">Lyne_18-Q3-R50-59_MAXAC.006</strain>
    </source>
</reference>
<protein>
    <recommendedName>
        <fullName evidence="4">Cell division initiation protein</fullName>
    </recommendedName>
</protein>
<evidence type="ECO:0000313" key="3">
    <source>
        <dbReference type="Proteomes" id="UP000727993"/>
    </source>
</evidence>
<evidence type="ECO:0008006" key="4">
    <source>
        <dbReference type="Google" id="ProtNLM"/>
    </source>
</evidence>
<evidence type="ECO:0000256" key="1">
    <source>
        <dbReference type="SAM" id="MobiDB-lite"/>
    </source>
</evidence>
<dbReference type="EMBL" id="JADJZA010000010">
    <property type="protein sequence ID" value="MBK9298726.1"/>
    <property type="molecule type" value="Genomic_DNA"/>
</dbReference>
<comment type="caution">
    <text evidence="2">The sequence shown here is derived from an EMBL/GenBank/DDBJ whole genome shotgun (WGS) entry which is preliminary data.</text>
</comment>
<dbReference type="AlphaFoldDB" id="A0A936NFG1"/>